<comment type="similarity">
    <text evidence="2 10">Belongs to the activator 1 large subunit family.</text>
</comment>
<dbReference type="PANTHER" id="PTHR23389">
    <property type="entry name" value="CHROMOSOME TRANSMISSION FIDELITY FACTOR 18"/>
    <property type="match status" value="1"/>
</dbReference>
<comment type="subcellular location">
    <subcellularLocation>
        <location evidence="1 10">Nucleus</location>
    </subcellularLocation>
</comment>
<dbReference type="SMART" id="SM00382">
    <property type="entry name" value="AAA"/>
    <property type="match status" value="1"/>
</dbReference>
<dbReference type="SMART" id="SM00292">
    <property type="entry name" value="BRCT"/>
    <property type="match status" value="1"/>
</dbReference>
<feature type="compositionally biased region" description="Low complexity" evidence="11">
    <location>
        <begin position="11"/>
        <end position="22"/>
    </location>
</feature>
<sequence>MPRDIRSYFLSGKANSTSTSTKASKRRIIASDDEDEISQSPLKKSKKTLPKKVAESDSENVLKKKTVSPSDIFGKSPVNREEAPKVSKKLQKKESEIHNDDDFEATLTQLDTSDIEKKYLEETRKDAHENKKKEATPVKEKRSSSKNAKHKNGSTEDVDDREDKSKKSTKKTELPNIVVEHVEKKKASPKKPDVYEEIIEKKKQHSVMYQQYLNRGGARNPGSKEVPVGAENCLAGLSFVLTGVLESLEREEAEELIKKYGGRVVHQVSKKVNYVIIGDQPGPAKVEKARSLNVTQISEDDLLELIKTRPAGQASSVQKPRARSTSKKRIISTDSEESSPPKKAKLDNEKRSPSQKRIISTDSEESSPPKKAKLDDEQKEASRTDEKNKSEKPSKASPKRKELNNEDLKTKSPIKVKHESKKFILDRKETMNEIASVPVQALSEKYRPKTMKQILGQQGDKSNAKKLHSWLMNWHKNQTSKTKRTKPSPYAKNDDGGFFKAALLSGPPGIGKTTTVQVVCKELGFDLVEFNASDTRSKRLLKEEVSELLSNTSLKNYFEDNKNKPSWNHVLLMDEVDGMAGNEDRGGLQELISLIKSTDIPIVCICNDRNNPKMRTLSNYTFDLKFAKPRLEQIRGAMKSVCFKENIQMSNEDLDRLIEATNQDIRQVINHLSLFVGQTGTQEKSEKKHANKDLRLGPWDVVRKVFSAEEHKHMNIHDKSDLFFHDYNISPLFVQENYLSVVPQGVPKNALLERIAMSAESIAMGDLVERAIRSNNAWSLLPTQACFSSVIPGTLMSGYIGGQINFPNWLGKNSRTGKFNRLIQEITQHARLTTGVSKEAINLDYLKPLRNAIVRPLTSSGKEDISAAVDVMNRYHLLREDLDSLIEVSLWPGDRDPMQFVDSKTKAAFTRAYNKNSAPLPYAVNATTKKRAASSQNEGEEEDALEEEANSEDDNIDADQMIKAKKPKESKNAEPKSKNEGRGKTSNKPAKRGRGRGK</sequence>
<dbReference type="InterPro" id="IPR013725">
    <property type="entry name" value="DNA_replication_fac_RFC1_C"/>
</dbReference>
<dbReference type="FunFam" id="1.20.272.10:FF:000005">
    <property type="entry name" value="Replication factor C subunit 1"/>
    <property type="match status" value="1"/>
</dbReference>
<proteinExistence type="inferred from homology"/>
<feature type="compositionally biased region" description="Acidic residues" evidence="11">
    <location>
        <begin position="938"/>
        <end position="957"/>
    </location>
</feature>
<dbReference type="RefSeq" id="XP_017880118.1">
    <property type="nucleotide sequence ID" value="XM_018024629.2"/>
</dbReference>
<dbReference type="Pfam" id="PF25361">
    <property type="entry name" value="AAA_lid_RFC1"/>
    <property type="match status" value="1"/>
</dbReference>
<keyword evidence="5 10" id="KW-0235">DNA replication</keyword>
<evidence type="ECO:0000256" key="5">
    <source>
        <dbReference type="ARBA" id="ARBA00022705"/>
    </source>
</evidence>
<evidence type="ECO:0000256" key="6">
    <source>
        <dbReference type="ARBA" id="ARBA00022741"/>
    </source>
</evidence>
<dbReference type="InterPro" id="IPR027417">
    <property type="entry name" value="P-loop_NTPase"/>
</dbReference>
<dbReference type="InterPro" id="IPR003959">
    <property type="entry name" value="ATPase_AAA_core"/>
</dbReference>
<dbReference type="GO" id="GO:0006281">
    <property type="term" value="P:DNA repair"/>
    <property type="evidence" value="ECO:0007669"/>
    <property type="project" value="InterPro"/>
</dbReference>
<dbReference type="InterPro" id="IPR012178">
    <property type="entry name" value="RFC1"/>
</dbReference>
<keyword evidence="13" id="KW-1185">Reference proteome</keyword>
<dbReference type="Gene3D" id="3.40.50.300">
    <property type="entry name" value="P-loop containing nucleotide triphosphate hydrolases"/>
    <property type="match status" value="1"/>
</dbReference>
<keyword evidence="6 10" id="KW-0547">Nucleotide-binding</keyword>
<dbReference type="Gene3D" id="1.10.8.60">
    <property type="match status" value="1"/>
</dbReference>
<accession>A0AAJ7IYB5</accession>
<evidence type="ECO:0000256" key="11">
    <source>
        <dbReference type="SAM" id="MobiDB-lite"/>
    </source>
</evidence>
<protein>
    <recommendedName>
        <fullName evidence="3 10">Replication factor C subunit 1</fullName>
    </recommendedName>
</protein>
<feature type="compositionally biased region" description="Basic and acidic residues" evidence="11">
    <location>
        <begin position="161"/>
        <end position="173"/>
    </location>
</feature>
<evidence type="ECO:0000313" key="13">
    <source>
        <dbReference type="Proteomes" id="UP000694925"/>
    </source>
</evidence>
<dbReference type="Gene3D" id="3.40.50.10190">
    <property type="entry name" value="BRCT domain"/>
    <property type="match status" value="1"/>
</dbReference>
<evidence type="ECO:0000256" key="9">
    <source>
        <dbReference type="ARBA" id="ARBA00023242"/>
    </source>
</evidence>
<evidence type="ECO:0000256" key="3">
    <source>
        <dbReference type="ARBA" id="ARBA00020401"/>
    </source>
</evidence>
<dbReference type="GO" id="GO:0005524">
    <property type="term" value="F:ATP binding"/>
    <property type="evidence" value="ECO:0007669"/>
    <property type="project" value="UniProtKB-UniRule"/>
</dbReference>
<evidence type="ECO:0000256" key="2">
    <source>
        <dbReference type="ARBA" id="ARBA00006116"/>
    </source>
</evidence>
<dbReference type="Proteomes" id="UP000694925">
    <property type="component" value="Unplaced"/>
</dbReference>
<dbReference type="PIRSF" id="PIRSF036578">
    <property type="entry name" value="RFC1"/>
    <property type="match status" value="1"/>
</dbReference>
<feature type="region of interest" description="Disordered" evidence="11">
    <location>
        <begin position="308"/>
        <end position="413"/>
    </location>
</feature>
<dbReference type="SUPFAM" id="SSF52113">
    <property type="entry name" value="BRCT domain"/>
    <property type="match status" value="1"/>
</dbReference>
<dbReference type="InterPro" id="IPR008921">
    <property type="entry name" value="DNA_pol3_clamp-load_cplx_C"/>
</dbReference>
<keyword evidence="9 10" id="KW-0539">Nucleus</keyword>
<dbReference type="InterPro" id="IPR036420">
    <property type="entry name" value="BRCT_dom_sf"/>
</dbReference>
<keyword evidence="4" id="KW-0597">Phosphoprotein</keyword>
<dbReference type="GO" id="GO:0006260">
    <property type="term" value="P:DNA replication"/>
    <property type="evidence" value="ECO:0007669"/>
    <property type="project" value="UniProtKB-KW"/>
</dbReference>
<feature type="compositionally biased region" description="Basic and acidic residues" evidence="11">
    <location>
        <begin position="372"/>
        <end position="410"/>
    </location>
</feature>
<dbReference type="GeneID" id="108624975"/>
<dbReference type="InterPro" id="IPR001357">
    <property type="entry name" value="BRCT_dom"/>
</dbReference>
<evidence type="ECO:0000256" key="7">
    <source>
        <dbReference type="ARBA" id="ARBA00022840"/>
    </source>
</evidence>
<keyword evidence="8" id="KW-0238">DNA-binding</keyword>
<feature type="region of interest" description="Disordered" evidence="11">
    <location>
        <begin position="927"/>
        <end position="998"/>
    </location>
</feature>
<dbReference type="CTD" id="100035172"/>
<dbReference type="GO" id="GO:0003689">
    <property type="term" value="F:DNA clamp loader activity"/>
    <property type="evidence" value="ECO:0007669"/>
    <property type="project" value="UniProtKB-UniRule"/>
</dbReference>
<feature type="compositionally biased region" description="Basic residues" evidence="11">
    <location>
        <begin position="320"/>
        <end position="330"/>
    </location>
</feature>
<dbReference type="AlphaFoldDB" id="A0AAJ7IYB5"/>
<dbReference type="SUPFAM" id="SSF52540">
    <property type="entry name" value="P-loop containing nucleoside triphosphate hydrolases"/>
    <property type="match status" value="1"/>
</dbReference>
<organism evidence="13 14">
    <name type="scientific">Ceratina calcarata</name>
    <dbReference type="NCBI Taxonomy" id="156304"/>
    <lineage>
        <taxon>Eukaryota</taxon>
        <taxon>Metazoa</taxon>
        <taxon>Ecdysozoa</taxon>
        <taxon>Arthropoda</taxon>
        <taxon>Hexapoda</taxon>
        <taxon>Insecta</taxon>
        <taxon>Pterygota</taxon>
        <taxon>Neoptera</taxon>
        <taxon>Endopterygota</taxon>
        <taxon>Hymenoptera</taxon>
        <taxon>Apocrita</taxon>
        <taxon>Aculeata</taxon>
        <taxon>Apoidea</taxon>
        <taxon>Anthophila</taxon>
        <taxon>Apidae</taxon>
        <taxon>Ceratina</taxon>
        <taxon>Zadontomerus</taxon>
    </lineage>
</organism>
<dbReference type="Gene3D" id="1.20.272.10">
    <property type="match status" value="1"/>
</dbReference>
<feature type="compositionally biased region" description="Basic and acidic residues" evidence="11">
    <location>
        <begin position="114"/>
        <end position="143"/>
    </location>
</feature>
<gene>
    <name evidence="14" type="primary">LOC108624975</name>
</gene>
<dbReference type="CDD" id="cd00009">
    <property type="entry name" value="AAA"/>
    <property type="match status" value="1"/>
</dbReference>
<evidence type="ECO:0000256" key="4">
    <source>
        <dbReference type="ARBA" id="ARBA00022553"/>
    </source>
</evidence>
<reference evidence="14" key="1">
    <citation type="submission" date="2025-08" db="UniProtKB">
        <authorList>
            <consortium name="RefSeq"/>
        </authorList>
    </citation>
    <scope>IDENTIFICATION</scope>
    <source>
        <tissue evidence="14">Whole body</tissue>
    </source>
</reference>
<feature type="compositionally biased region" description="Basic residues" evidence="11">
    <location>
        <begin position="989"/>
        <end position="998"/>
    </location>
</feature>
<feature type="region of interest" description="Disordered" evidence="11">
    <location>
        <begin position="1"/>
        <end position="192"/>
    </location>
</feature>
<dbReference type="FunFam" id="3.40.50.300:FF:000395">
    <property type="entry name" value="Replication factor C subunit 1"/>
    <property type="match status" value="1"/>
</dbReference>
<keyword evidence="7 10" id="KW-0067">ATP-binding</keyword>
<evidence type="ECO:0000256" key="8">
    <source>
        <dbReference type="ARBA" id="ARBA00023125"/>
    </source>
</evidence>
<dbReference type="PROSITE" id="PS50172">
    <property type="entry name" value="BRCT"/>
    <property type="match status" value="1"/>
</dbReference>
<feature type="compositionally biased region" description="Basic and acidic residues" evidence="11">
    <location>
        <begin position="180"/>
        <end position="192"/>
    </location>
</feature>
<feature type="compositionally biased region" description="Basic and acidic residues" evidence="11">
    <location>
        <begin position="967"/>
        <end position="983"/>
    </location>
</feature>
<dbReference type="InterPro" id="IPR003593">
    <property type="entry name" value="AAA+_ATPase"/>
</dbReference>
<evidence type="ECO:0000256" key="1">
    <source>
        <dbReference type="ARBA" id="ARBA00004123"/>
    </source>
</evidence>
<name>A0AAJ7IYB5_9HYME</name>
<evidence type="ECO:0000259" key="12">
    <source>
        <dbReference type="PROSITE" id="PS50172"/>
    </source>
</evidence>
<dbReference type="Pfam" id="PF00004">
    <property type="entry name" value="AAA"/>
    <property type="match status" value="1"/>
</dbReference>
<dbReference type="GO" id="GO:0005663">
    <property type="term" value="C:DNA replication factor C complex"/>
    <property type="evidence" value="ECO:0007669"/>
    <property type="project" value="InterPro"/>
</dbReference>
<dbReference type="SUPFAM" id="SSF48019">
    <property type="entry name" value="post-AAA+ oligomerization domain-like"/>
    <property type="match status" value="1"/>
</dbReference>
<dbReference type="GO" id="GO:0016887">
    <property type="term" value="F:ATP hydrolysis activity"/>
    <property type="evidence" value="ECO:0007669"/>
    <property type="project" value="InterPro"/>
</dbReference>
<evidence type="ECO:0000256" key="10">
    <source>
        <dbReference type="PIRNR" id="PIRNR036578"/>
    </source>
</evidence>
<dbReference type="GO" id="GO:0003677">
    <property type="term" value="F:DNA binding"/>
    <property type="evidence" value="ECO:0007669"/>
    <property type="project" value="UniProtKB-KW"/>
</dbReference>
<dbReference type="Pfam" id="PF00533">
    <property type="entry name" value="BRCT"/>
    <property type="match status" value="1"/>
</dbReference>
<dbReference type="PANTHER" id="PTHR23389:SF6">
    <property type="entry name" value="REPLICATION FACTOR C SUBUNIT 1"/>
    <property type="match status" value="1"/>
</dbReference>
<dbReference type="GO" id="GO:0005634">
    <property type="term" value="C:nucleus"/>
    <property type="evidence" value="ECO:0007669"/>
    <property type="project" value="UniProtKB-SubCell"/>
</dbReference>
<evidence type="ECO:0000313" key="14">
    <source>
        <dbReference type="RefSeq" id="XP_017880118.1"/>
    </source>
</evidence>
<dbReference type="Pfam" id="PF08519">
    <property type="entry name" value="RFC1"/>
    <property type="match status" value="1"/>
</dbReference>
<dbReference type="KEGG" id="ccal:108624975"/>
<feature type="domain" description="BRCT" evidence="12">
    <location>
        <begin position="229"/>
        <end position="309"/>
    </location>
</feature>
<dbReference type="FunFam" id="3.40.50.10190:FF:000001">
    <property type="entry name" value="Replication factor C subunit 1"/>
    <property type="match status" value="1"/>
</dbReference>